<evidence type="ECO:0000259" key="7">
    <source>
        <dbReference type="PROSITE" id="PS50110"/>
    </source>
</evidence>
<evidence type="ECO:0000256" key="4">
    <source>
        <dbReference type="ARBA" id="ARBA00023242"/>
    </source>
</evidence>
<dbReference type="PANTHER" id="PTHR43874">
    <property type="entry name" value="TWO-COMPONENT RESPONSE REGULATOR"/>
    <property type="match status" value="1"/>
</dbReference>
<reference evidence="8 9" key="1">
    <citation type="submission" date="2019-12" db="EMBL/GenBank/DDBJ databases">
        <authorList>
            <person name="Scholz U."/>
            <person name="Mascher M."/>
            <person name="Fiebig A."/>
        </authorList>
    </citation>
    <scope>NUCLEOTIDE SEQUENCE</scope>
</reference>
<keyword evidence="3" id="KW-0804">Transcription</keyword>
<evidence type="ECO:0000313" key="8">
    <source>
        <dbReference type="EMBL" id="CAA2626141.1"/>
    </source>
</evidence>
<dbReference type="EMBL" id="CACRZD030000009">
    <property type="protein sequence ID" value="CAA6665462.1"/>
    <property type="molecule type" value="Genomic_DNA"/>
</dbReference>
<organism evidence="8">
    <name type="scientific">Spirodela intermedia</name>
    <name type="common">Intermediate duckweed</name>
    <dbReference type="NCBI Taxonomy" id="51605"/>
    <lineage>
        <taxon>Eukaryota</taxon>
        <taxon>Viridiplantae</taxon>
        <taxon>Streptophyta</taxon>
        <taxon>Embryophyta</taxon>
        <taxon>Tracheophyta</taxon>
        <taxon>Spermatophyta</taxon>
        <taxon>Magnoliopsida</taxon>
        <taxon>Liliopsida</taxon>
        <taxon>Araceae</taxon>
        <taxon>Lemnoideae</taxon>
        <taxon>Spirodela</taxon>
    </lineage>
</organism>
<dbReference type="GO" id="GO:0000160">
    <property type="term" value="P:phosphorelay signal transduction system"/>
    <property type="evidence" value="ECO:0007669"/>
    <property type="project" value="UniProtKB-KW"/>
</dbReference>
<dbReference type="SUPFAM" id="SSF46689">
    <property type="entry name" value="Homeodomain-like"/>
    <property type="match status" value="1"/>
</dbReference>
<comment type="caution">
    <text evidence="5">Lacks conserved residue(s) required for the propagation of feature annotation.</text>
</comment>
<accession>A0A7I8J7S4</accession>
<dbReference type="GO" id="GO:0003677">
    <property type="term" value="F:DNA binding"/>
    <property type="evidence" value="ECO:0007669"/>
    <property type="project" value="InterPro"/>
</dbReference>
<dbReference type="PROSITE" id="PS50110">
    <property type="entry name" value="RESPONSE_REGULATORY"/>
    <property type="match status" value="1"/>
</dbReference>
<gene>
    <name evidence="8" type="ORF">SI7747_09011851</name>
</gene>
<feature type="compositionally biased region" description="Acidic residues" evidence="6">
    <location>
        <begin position="147"/>
        <end position="156"/>
    </location>
</feature>
<evidence type="ECO:0000256" key="1">
    <source>
        <dbReference type="ARBA" id="ARBA00023012"/>
    </source>
</evidence>
<sequence length="240" mass="27706">MDNDITTLFPNGLRIIVVDNDEQTLRDLVQKLISFRYKVTACSKASCALKVLKNAEERIDLVITEVRMPDIDGFSLLQHVKMEFNIPVIMMSCTRGHDLAVECLVAGATFYHQKPMDLSTVGTIWQHVTLVGPMTPPSTIVKKTTEDEQDDEEEEDSIKIDKKVERKKQKVSWNHDLHMQFLDAVDRLGIKRNPKKILQLMGRQDMMRSHIASHLQMWWTHSLKVPCDHNHQRSFNFLSP</sequence>
<dbReference type="InterPro" id="IPR006447">
    <property type="entry name" value="Myb_dom_plants"/>
</dbReference>
<keyword evidence="2" id="KW-0805">Transcription regulation</keyword>
<dbReference type="InterPro" id="IPR001005">
    <property type="entry name" value="SANT/Myb"/>
</dbReference>
<feature type="domain" description="Response regulatory" evidence="7">
    <location>
        <begin position="14"/>
        <end position="129"/>
    </location>
</feature>
<dbReference type="Gene3D" id="3.40.50.2300">
    <property type="match status" value="1"/>
</dbReference>
<keyword evidence="1" id="KW-0902">Two-component regulatory system</keyword>
<evidence type="ECO:0000313" key="9">
    <source>
        <dbReference type="Proteomes" id="UP001189122"/>
    </source>
</evidence>
<evidence type="ECO:0000256" key="2">
    <source>
        <dbReference type="ARBA" id="ARBA00023015"/>
    </source>
</evidence>
<dbReference type="AlphaFoldDB" id="A0A7I8J7S4"/>
<protein>
    <recommendedName>
        <fullName evidence="7">Response regulatory domain-containing protein</fullName>
    </recommendedName>
</protein>
<dbReference type="Gene3D" id="1.10.10.60">
    <property type="entry name" value="Homeodomain-like"/>
    <property type="match status" value="1"/>
</dbReference>
<name>A0A7I8J7S4_SPIIN</name>
<keyword evidence="4" id="KW-0539">Nucleus</keyword>
<dbReference type="GO" id="GO:0009736">
    <property type="term" value="P:cytokinin-activated signaling pathway"/>
    <property type="evidence" value="ECO:0007669"/>
    <property type="project" value="InterPro"/>
</dbReference>
<evidence type="ECO:0000256" key="5">
    <source>
        <dbReference type="PROSITE-ProRule" id="PRU00169"/>
    </source>
</evidence>
<dbReference type="SMART" id="SM00448">
    <property type="entry name" value="REC"/>
    <property type="match status" value="1"/>
</dbReference>
<proteinExistence type="predicted"/>
<evidence type="ECO:0000256" key="6">
    <source>
        <dbReference type="SAM" id="MobiDB-lite"/>
    </source>
</evidence>
<evidence type="ECO:0000256" key="3">
    <source>
        <dbReference type="ARBA" id="ARBA00023163"/>
    </source>
</evidence>
<dbReference type="Pfam" id="PF00249">
    <property type="entry name" value="Myb_DNA-binding"/>
    <property type="match status" value="1"/>
</dbReference>
<dbReference type="InterPro" id="IPR001789">
    <property type="entry name" value="Sig_transdc_resp-reg_receiver"/>
</dbReference>
<dbReference type="EMBL" id="LR743596">
    <property type="protein sequence ID" value="CAA2626141.1"/>
    <property type="molecule type" value="Genomic_DNA"/>
</dbReference>
<keyword evidence="9" id="KW-1185">Reference proteome</keyword>
<dbReference type="Proteomes" id="UP001189122">
    <property type="component" value="Unassembled WGS sequence"/>
</dbReference>
<dbReference type="SUPFAM" id="SSF52172">
    <property type="entry name" value="CheY-like"/>
    <property type="match status" value="1"/>
</dbReference>
<dbReference type="InterPro" id="IPR009057">
    <property type="entry name" value="Homeodomain-like_sf"/>
</dbReference>
<dbReference type="PANTHER" id="PTHR43874:SF67">
    <property type="entry name" value="TWO-COMPONENT RESPONSE REGULATOR ARR2"/>
    <property type="match status" value="1"/>
</dbReference>
<dbReference type="NCBIfam" id="TIGR01557">
    <property type="entry name" value="myb_SHAQKYF"/>
    <property type="match status" value="1"/>
</dbReference>
<feature type="region of interest" description="Disordered" evidence="6">
    <location>
        <begin position="138"/>
        <end position="157"/>
    </location>
</feature>
<dbReference type="InterPro" id="IPR045279">
    <property type="entry name" value="ARR-like"/>
</dbReference>
<dbReference type="Pfam" id="PF00072">
    <property type="entry name" value="Response_reg"/>
    <property type="match status" value="1"/>
</dbReference>
<dbReference type="InterPro" id="IPR011006">
    <property type="entry name" value="CheY-like_superfamily"/>
</dbReference>